<keyword evidence="2" id="KW-1185">Reference proteome</keyword>
<name>A0ABZ1V442_9ACTN</name>
<organism evidence="1 2">
    <name type="scientific">Streptomyces griseoaurantiacus</name>
    <dbReference type="NCBI Taxonomy" id="68213"/>
    <lineage>
        <taxon>Bacteria</taxon>
        <taxon>Bacillati</taxon>
        <taxon>Actinomycetota</taxon>
        <taxon>Actinomycetes</taxon>
        <taxon>Kitasatosporales</taxon>
        <taxon>Streptomycetaceae</taxon>
        <taxon>Streptomyces</taxon>
        <taxon>Streptomyces aurantiacus group</taxon>
    </lineage>
</organism>
<dbReference type="Proteomes" id="UP001432161">
    <property type="component" value="Chromosome"/>
</dbReference>
<dbReference type="InterPro" id="IPR014942">
    <property type="entry name" value="AbiEii"/>
</dbReference>
<keyword evidence="1" id="KW-0808">Transferase</keyword>
<protein>
    <submittedName>
        <fullName evidence="1">Nucleotidyl transferase AbiEii/AbiGii toxin family protein</fullName>
    </submittedName>
</protein>
<sequence>MGKTYATPRAFRTALNLSAKKMSKETGMNVSDLMRIFYFNRLAARVFTLDPDDWLIKGGQALLVRYRGAARLSGDIDLQTAQPGLTPEEARARVLEAAAHDLGDFLRFAPGKYTASADPDRGGSQYFAVFLGPTRVDGVKVDIAVRRTLTGTPETSPLASAVDLPWPVDWPTVRLYPLVDHIADKVCALYERHGAKASSRYRDLADLLLISQQEKIDGPAAHRAIHHEADQRRRRGIDVALPRSFEAPGPDWHDKYPGAAALVLGLRGCRTFPEAAQAAKAFLDPLLDGTVTGEWDHESGTWQQHRTS</sequence>
<proteinExistence type="predicted"/>
<dbReference type="GO" id="GO:0016740">
    <property type="term" value="F:transferase activity"/>
    <property type="evidence" value="ECO:0007669"/>
    <property type="project" value="UniProtKB-KW"/>
</dbReference>
<dbReference type="Pfam" id="PF08843">
    <property type="entry name" value="AbiEii"/>
    <property type="match status" value="1"/>
</dbReference>
<reference evidence="1" key="1">
    <citation type="submission" date="2022-10" db="EMBL/GenBank/DDBJ databases">
        <title>The complete genomes of actinobacterial strains from the NBC collection.</title>
        <authorList>
            <person name="Joergensen T.S."/>
            <person name="Alvarez Arevalo M."/>
            <person name="Sterndorff E.B."/>
            <person name="Faurdal D."/>
            <person name="Vuksanovic O."/>
            <person name="Mourched A.-S."/>
            <person name="Charusanti P."/>
            <person name="Shaw S."/>
            <person name="Blin K."/>
            <person name="Weber T."/>
        </authorList>
    </citation>
    <scope>NUCLEOTIDE SEQUENCE</scope>
    <source>
        <strain evidence="1">NBC_00489</strain>
    </source>
</reference>
<dbReference type="EMBL" id="CP108330">
    <property type="protein sequence ID" value="WUR39356.1"/>
    <property type="molecule type" value="Genomic_DNA"/>
</dbReference>
<gene>
    <name evidence="1" type="ORF">OHN36_20430</name>
</gene>
<accession>A0ABZ1V442</accession>
<evidence type="ECO:0000313" key="2">
    <source>
        <dbReference type="Proteomes" id="UP001432161"/>
    </source>
</evidence>
<evidence type="ECO:0000313" key="1">
    <source>
        <dbReference type="EMBL" id="WUR39356.1"/>
    </source>
</evidence>